<dbReference type="Proteomes" id="UP000765845">
    <property type="component" value="Unassembled WGS sequence"/>
</dbReference>
<dbReference type="EMBL" id="JAAWWK010000002">
    <property type="protein sequence ID" value="NKI16735.1"/>
    <property type="molecule type" value="Genomic_DNA"/>
</dbReference>
<accession>A0ABX1GC65</accession>
<keyword evidence="2" id="KW-1185">Reference proteome</keyword>
<name>A0ABX1GC65_9GAMM</name>
<reference evidence="1 2" key="1">
    <citation type="submission" date="2020-04" db="EMBL/GenBank/DDBJ databases">
        <authorList>
            <person name="Yoon J."/>
        </authorList>
    </citation>
    <scope>NUCLEOTIDE SEQUENCE [LARGE SCALE GENOMIC DNA]</scope>
    <source>
        <strain evidence="1 2">KMU-166</strain>
    </source>
</reference>
<dbReference type="RefSeq" id="WP_168449287.1">
    <property type="nucleotide sequence ID" value="NZ_JAAWWK010000002.1"/>
</dbReference>
<organism evidence="1 2">
    <name type="scientific">Spongiibacter thalassae</name>
    <dbReference type="NCBI Taxonomy" id="2721624"/>
    <lineage>
        <taxon>Bacteria</taxon>
        <taxon>Pseudomonadati</taxon>
        <taxon>Pseudomonadota</taxon>
        <taxon>Gammaproteobacteria</taxon>
        <taxon>Cellvibrionales</taxon>
        <taxon>Spongiibacteraceae</taxon>
        <taxon>Spongiibacter</taxon>
    </lineage>
</organism>
<comment type="caution">
    <text evidence="1">The sequence shown here is derived from an EMBL/GenBank/DDBJ whole genome shotgun (WGS) entry which is preliminary data.</text>
</comment>
<gene>
    <name evidence="1" type="ORF">HCU74_04785</name>
</gene>
<protein>
    <submittedName>
        <fullName evidence="1">Uncharacterized protein</fullName>
    </submittedName>
</protein>
<sequence length="102" mass="11940">MSYPKGYLSESDYSLKTRSAPQFKNVPFHWVDRCAHKHLFYAQAKVPLMLLYFFPDDSAMNGELYYQSTFNYPPNDLRALVTQYQQRQTGFPTGLFREAPLS</sequence>
<evidence type="ECO:0000313" key="2">
    <source>
        <dbReference type="Proteomes" id="UP000765845"/>
    </source>
</evidence>
<evidence type="ECO:0000313" key="1">
    <source>
        <dbReference type="EMBL" id="NKI16735.1"/>
    </source>
</evidence>
<proteinExistence type="predicted"/>